<organism evidence="1 2">
    <name type="scientific">Nepenthes gracilis</name>
    <name type="common">Slender pitcher plant</name>
    <dbReference type="NCBI Taxonomy" id="150966"/>
    <lineage>
        <taxon>Eukaryota</taxon>
        <taxon>Viridiplantae</taxon>
        <taxon>Streptophyta</taxon>
        <taxon>Embryophyta</taxon>
        <taxon>Tracheophyta</taxon>
        <taxon>Spermatophyta</taxon>
        <taxon>Magnoliopsida</taxon>
        <taxon>eudicotyledons</taxon>
        <taxon>Gunneridae</taxon>
        <taxon>Pentapetalae</taxon>
        <taxon>Caryophyllales</taxon>
        <taxon>Nepenthaceae</taxon>
        <taxon>Nepenthes</taxon>
    </lineage>
</organism>
<evidence type="ECO:0000313" key="2">
    <source>
        <dbReference type="Proteomes" id="UP001279734"/>
    </source>
</evidence>
<proteinExistence type="predicted"/>
<sequence>MGNCVCVLKGYGSDQVEQMIKVVTATGGIMELYAPITAACITNEFPGHRLFRSRDHLLSQPLLHNEQLHVGELYYLLPLNSTTITTTVEMSAEAASPTVTPYRMSFDNQRLFKLSHRQVYPRYNGAGVWKVRLVINPEQLSEILSEEAKTEELIESLRTVAKCGTGGVPSATNSDQCSVASSGWKPSDGKYGLQV</sequence>
<dbReference type="AlphaFoldDB" id="A0AAD3T523"/>
<gene>
    <name evidence="1" type="ORF">Nepgr_024362</name>
</gene>
<dbReference type="PANTHER" id="PTHR33148">
    <property type="entry name" value="PLASTID MOVEMENT IMPAIRED PROTEIN-RELATED"/>
    <property type="match status" value="1"/>
</dbReference>
<comment type="caution">
    <text evidence="1">The sequence shown here is derived from an EMBL/GenBank/DDBJ whole genome shotgun (WGS) entry which is preliminary data.</text>
</comment>
<keyword evidence="2" id="KW-1185">Reference proteome</keyword>
<reference evidence="1" key="1">
    <citation type="submission" date="2023-05" db="EMBL/GenBank/DDBJ databases">
        <title>Nepenthes gracilis genome sequencing.</title>
        <authorList>
            <person name="Fukushima K."/>
        </authorList>
    </citation>
    <scope>NUCLEOTIDE SEQUENCE</scope>
    <source>
        <strain evidence="1">SING2019-196</strain>
    </source>
</reference>
<dbReference type="EMBL" id="BSYO01000024">
    <property type="protein sequence ID" value="GMH22519.1"/>
    <property type="molecule type" value="Genomic_DNA"/>
</dbReference>
<accession>A0AAD3T523</accession>
<name>A0AAD3T523_NEPGR</name>
<evidence type="ECO:0000313" key="1">
    <source>
        <dbReference type="EMBL" id="GMH22519.1"/>
    </source>
</evidence>
<dbReference type="PANTHER" id="PTHR33148:SF41">
    <property type="entry name" value="DUF4228 DOMAIN PROTEIN"/>
    <property type="match status" value="1"/>
</dbReference>
<dbReference type="Pfam" id="PF14009">
    <property type="entry name" value="PADRE"/>
    <property type="match status" value="1"/>
</dbReference>
<dbReference type="InterPro" id="IPR025322">
    <property type="entry name" value="PADRE_dom"/>
</dbReference>
<protein>
    <submittedName>
        <fullName evidence="1">Uncharacterized protein</fullName>
    </submittedName>
</protein>
<dbReference type="Proteomes" id="UP001279734">
    <property type="component" value="Unassembled WGS sequence"/>
</dbReference>